<evidence type="ECO:0000256" key="9">
    <source>
        <dbReference type="SAM" id="Phobius"/>
    </source>
</evidence>
<dbReference type="Gene3D" id="1.10.287.70">
    <property type="match status" value="1"/>
</dbReference>
<evidence type="ECO:0000256" key="2">
    <source>
        <dbReference type="ARBA" id="ARBA00008685"/>
    </source>
</evidence>
<protein>
    <submittedName>
        <fullName evidence="12">(African queen) hypothetical protein</fullName>
    </submittedName>
</protein>
<comment type="subcellular location">
    <subcellularLocation>
        <location evidence="1">Cell membrane</location>
        <topology evidence="1">Multi-pass membrane protein</topology>
    </subcellularLocation>
</comment>
<feature type="signal peptide" evidence="10">
    <location>
        <begin position="1"/>
        <end position="20"/>
    </location>
</feature>
<dbReference type="Pfam" id="PF00060">
    <property type="entry name" value="Lig_chan"/>
    <property type="match status" value="1"/>
</dbReference>
<keyword evidence="4 9" id="KW-0812">Transmembrane</keyword>
<evidence type="ECO:0000256" key="5">
    <source>
        <dbReference type="ARBA" id="ARBA00022989"/>
    </source>
</evidence>
<organism evidence="12 13">
    <name type="scientific">Danaus chrysippus</name>
    <name type="common">African queen</name>
    <dbReference type="NCBI Taxonomy" id="151541"/>
    <lineage>
        <taxon>Eukaryota</taxon>
        <taxon>Metazoa</taxon>
        <taxon>Ecdysozoa</taxon>
        <taxon>Arthropoda</taxon>
        <taxon>Hexapoda</taxon>
        <taxon>Insecta</taxon>
        <taxon>Pterygota</taxon>
        <taxon>Neoptera</taxon>
        <taxon>Endopterygota</taxon>
        <taxon>Lepidoptera</taxon>
        <taxon>Glossata</taxon>
        <taxon>Ditrysia</taxon>
        <taxon>Papilionoidea</taxon>
        <taxon>Nymphalidae</taxon>
        <taxon>Danainae</taxon>
        <taxon>Danaini</taxon>
        <taxon>Danaina</taxon>
        <taxon>Danaus</taxon>
        <taxon>Anosia</taxon>
    </lineage>
</organism>
<evidence type="ECO:0000256" key="1">
    <source>
        <dbReference type="ARBA" id="ARBA00004651"/>
    </source>
</evidence>
<sequence length="587" mass="64652">MTKIFRRICFLFLFACTASAKFCKGEILRLVKCLGVNGIATALNVNEKARLSTFLGIIILNPVLKRNETLSSTAIGAITSRKMNSASYDWLIVSKSVFDFKTVSDILNKTEMRFDQNIVATFPDLGVWSENQSMALVESPFPTEARNFMGEYFKVGRCNYSEDTQSASDNEGPSAPELLDDVLQTLSIRLNATSVTRYYGKLGFRTYEGAWTGLLGALMDGSVDIALEPVTAISSHHDVMDFIFPISKTMCSIYIRHHETSAVRDIFLAPFSFRLIVCVFLVVLIAAIILILIHRVTAAYMKIRHMSCMEGLIWSTGIVCQQGGSWTPPNPSASILLIVCLLFALVIYNSYAAFITSVLSVRVASVGSVADVLQSSSFKIGYIKNSADQMYLMSTKDAQLNAFYIRGYSEAENLVLSAEEGLVRAAKQDYAFFAGQRIARSTLRSLSQARGRCALRELPVHSTQAQLAFPLSRGSPYSKLILISLLQIRSSGALARLETVLVPGMPQCTPPTGFASARAADVQTALYVILTGLLASIILGKSIRSKTISRVHLNKTFIFEILTVLLNIVGKIEERIEEDCKQESDVL</sequence>
<name>A0A8J2R1X4_9NEOP</name>
<dbReference type="AlphaFoldDB" id="A0A8J2R1X4"/>
<gene>
    <name evidence="12" type="ORF">DCHRY22_LOCUS12877</name>
</gene>
<feature type="transmembrane region" description="Helical" evidence="9">
    <location>
        <begin position="335"/>
        <end position="354"/>
    </location>
</feature>
<feature type="transmembrane region" description="Helical" evidence="9">
    <location>
        <begin position="271"/>
        <end position="293"/>
    </location>
</feature>
<dbReference type="GO" id="GO:0050906">
    <property type="term" value="P:detection of stimulus involved in sensory perception"/>
    <property type="evidence" value="ECO:0007669"/>
    <property type="project" value="UniProtKB-ARBA"/>
</dbReference>
<keyword evidence="10" id="KW-0732">Signal</keyword>
<dbReference type="GO" id="GO:0005886">
    <property type="term" value="C:plasma membrane"/>
    <property type="evidence" value="ECO:0007669"/>
    <property type="project" value="UniProtKB-SubCell"/>
</dbReference>
<evidence type="ECO:0000256" key="4">
    <source>
        <dbReference type="ARBA" id="ARBA00022692"/>
    </source>
</evidence>
<feature type="chain" id="PRO_5035199916" evidence="10">
    <location>
        <begin position="21"/>
        <end position="587"/>
    </location>
</feature>
<dbReference type="InterPro" id="IPR001320">
    <property type="entry name" value="Iontro_rcpt_C"/>
</dbReference>
<accession>A0A8J2R1X4</accession>
<dbReference type="PANTHER" id="PTHR42643">
    <property type="entry name" value="IONOTROPIC RECEPTOR 20A-RELATED"/>
    <property type="match status" value="1"/>
</dbReference>
<dbReference type="InterPro" id="IPR052192">
    <property type="entry name" value="Insect_Ionotropic_Sensory_Rcpt"/>
</dbReference>
<dbReference type="SUPFAM" id="SSF53850">
    <property type="entry name" value="Periplasmic binding protein-like II"/>
    <property type="match status" value="1"/>
</dbReference>
<dbReference type="EMBL" id="CAKASE010000078">
    <property type="protein sequence ID" value="CAG9578846.1"/>
    <property type="molecule type" value="Genomic_DNA"/>
</dbReference>
<keyword evidence="6 9" id="KW-0472">Membrane</keyword>
<evidence type="ECO:0000256" key="8">
    <source>
        <dbReference type="ARBA" id="ARBA00023180"/>
    </source>
</evidence>
<keyword evidence="8" id="KW-0325">Glycoprotein</keyword>
<evidence type="ECO:0000256" key="6">
    <source>
        <dbReference type="ARBA" id="ARBA00023136"/>
    </source>
</evidence>
<evidence type="ECO:0000259" key="11">
    <source>
        <dbReference type="Pfam" id="PF00060"/>
    </source>
</evidence>
<comment type="caution">
    <text evidence="12">The sequence shown here is derived from an EMBL/GenBank/DDBJ whole genome shotgun (WGS) entry which is preliminary data.</text>
</comment>
<feature type="domain" description="Ionotropic glutamate receptor C-terminal" evidence="11">
    <location>
        <begin position="277"/>
        <end position="450"/>
    </location>
</feature>
<dbReference type="Gene3D" id="3.40.190.10">
    <property type="entry name" value="Periplasmic binding protein-like II"/>
    <property type="match status" value="2"/>
</dbReference>
<comment type="similarity">
    <text evidence="2">Belongs to the glutamate-gated ion channel (TC 1.A.10.1) family.</text>
</comment>
<reference evidence="12" key="1">
    <citation type="submission" date="2021-09" db="EMBL/GenBank/DDBJ databases">
        <authorList>
            <person name="Martin H S."/>
        </authorList>
    </citation>
    <scope>NUCLEOTIDE SEQUENCE</scope>
</reference>
<dbReference type="OrthoDB" id="8186464at2759"/>
<proteinExistence type="inferred from homology"/>
<keyword evidence="3" id="KW-1003">Cell membrane</keyword>
<dbReference type="GO" id="GO:0015276">
    <property type="term" value="F:ligand-gated monoatomic ion channel activity"/>
    <property type="evidence" value="ECO:0007669"/>
    <property type="project" value="InterPro"/>
</dbReference>
<keyword evidence="5 9" id="KW-1133">Transmembrane helix</keyword>
<dbReference type="Proteomes" id="UP000789524">
    <property type="component" value="Unassembled WGS sequence"/>
</dbReference>
<evidence type="ECO:0000256" key="7">
    <source>
        <dbReference type="ARBA" id="ARBA00023170"/>
    </source>
</evidence>
<evidence type="ECO:0000313" key="12">
    <source>
        <dbReference type="EMBL" id="CAG9578846.1"/>
    </source>
</evidence>
<evidence type="ECO:0000313" key="13">
    <source>
        <dbReference type="Proteomes" id="UP000789524"/>
    </source>
</evidence>
<evidence type="ECO:0000256" key="3">
    <source>
        <dbReference type="ARBA" id="ARBA00022475"/>
    </source>
</evidence>
<keyword evidence="7" id="KW-0675">Receptor</keyword>
<keyword evidence="13" id="KW-1185">Reference proteome</keyword>
<evidence type="ECO:0000256" key="10">
    <source>
        <dbReference type="SAM" id="SignalP"/>
    </source>
</evidence>
<dbReference type="PANTHER" id="PTHR42643:SF33">
    <property type="entry name" value="GLUTAMATE RECEPTOR 2-LIKE PROTEIN"/>
    <property type="match status" value="1"/>
</dbReference>